<proteinExistence type="predicted"/>
<keyword evidence="1" id="KW-1133">Transmembrane helix</keyword>
<sequence length="128" mass="13983">MILAFAALPVLSQVLIPPDNVIEWVSRFPEMIGSPWGVYVSVVLLVPVLVGFLNVEGKGLKYVLTGVIGVTLIVLATFLSFGYLYGAPILLVILNWVLLMGAQVIGYVALKPMWDAIAKKFNPWKPAE</sequence>
<feature type="transmembrane region" description="Helical" evidence="1">
    <location>
        <begin position="89"/>
        <end position="110"/>
    </location>
</feature>
<keyword evidence="1" id="KW-0472">Membrane</keyword>
<feature type="transmembrane region" description="Helical" evidence="1">
    <location>
        <begin position="36"/>
        <end position="55"/>
    </location>
</feature>
<dbReference type="EMBL" id="LAZR01007762">
    <property type="protein sequence ID" value="KKM83112.1"/>
    <property type="molecule type" value="Genomic_DNA"/>
</dbReference>
<reference evidence="2" key="1">
    <citation type="journal article" date="2015" name="Nature">
        <title>Complex archaea that bridge the gap between prokaryotes and eukaryotes.</title>
        <authorList>
            <person name="Spang A."/>
            <person name="Saw J.H."/>
            <person name="Jorgensen S.L."/>
            <person name="Zaremba-Niedzwiedzka K."/>
            <person name="Martijn J."/>
            <person name="Lind A.E."/>
            <person name="van Eijk R."/>
            <person name="Schleper C."/>
            <person name="Guy L."/>
            <person name="Ettema T.J."/>
        </authorList>
    </citation>
    <scope>NUCLEOTIDE SEQUENCE</scope>
</reference>
<name>A0A0F9NP81_9ZZZZ</name>
<organism evidence="2">
    <name type="scientific">marine sediment metagenome</name>
    <dbReference type="NCBI Taxonomy" id="412755"/>
    <lineage>
        <taxon>unclassified sequences</taxon>
        <taxon>metagenomes</taxon>
        <taxon>ecological metagenomes</taxon>
    </lineage>
</organism>
<evidence type="ECO:0000313" key="2">
    <source>
        <dbReference type="EMBL" id="KKM83112.1"/>
    </source>
</evidence>
<comment type="caution">
    <text evidence="2">The sequence shown here is derived from an EMBL/GenBank/DDBJ whole genome shotgun (WGS) entry which is preliminary data.</text>
</comment>
<feature type="transmembrane region" description="Helical" evidence="1">
    <location>
        <begin position="62"/>
        <end position="83"/>
    </location>
</feature>
<dbReference type="AlphaFoldDB" id="A0A0F9NP81"/>
<protein>
    <submittedName>
        <fullName evidence="2">Uncharacterized protein</fullName>
    </submittedName>
</protein>
<evidence type="ECO:0000256" key="1">
    <source>
        <dbReference type="SAM" id="Phobius"/>
    </source>
</evidence>
<accession>A0A0F9NP81</accession>
<gene>
    <name evidence="2" type="ORF">LCGC14_1312680</name>
</gene>
<keyword evidence="1" id="KW-0812">Transmembrane</keyword>